<evidence type="ECO:0000256" key="1">
    <source>
        <dbReference type="SAM" id="Phobius"/>
    </source>
</evidence>
<keyword evidence="3" id="KW-1185">Reference proteome</keyword>
<comment type="caution">
    <text evidence="2">The sequence shown here is derived from an EMBL/GenBank/DDBJ whole genome shotgun (WGS) entry which is preliminary data.</text>
</comment>
<gene>
    <name evidence="2" type="ORF">EGH21_12595</name>
</gene>
<evidence type="ECO:0000313" key="2">
    <source>
        <dbReference type="EMBL" id="MBX0323869.1"/>
    </source>
</evidence>
<feature type="transmembrane region" description="Helical" evidence="1">
    <location>
        <begin position="20"/>
        <end position="40"/>
    </location>
</feature>
<dbReference type="EMBL" id="RKLR01000004">
    <property type="protein sequence ID" value="MBX0323869.1"/>
    <property type="molecule type" value="Genomic_DNA"/>
</dbReference>
<evidence type="ECO:0000313" key="3">
    <source>
        <dbReference type="Proteomes" id="UP001430377"/>
    </source>
</evidence>
<dbReference type="AlphaFoldDB" id="A0AAW4PRV8"/>
<keyword evidence="1" id="KW-0472">Membrane</keyword>
<organism evidence="2 3">
    <name type="scientific">Haloarcula rubra</name>
    <dbReference type="NCBI Taxonomy" id="2487747"/>
    <lineage>
        <taxon>Archaea</taxon>
        <taxon>Methanobacteriati</taxon>
        <taxon>Methanobacteriota</taxon>
        <taxon>Stenosarchaea group</taxon>
        <taxon>Halobacteria</taxon>
        <taxon>Halobacteriales</taxon>
        <taxon>Haloarculaceae</taxon>
        <taxon>Haloarcula</taxon>
    </lineage>
</organism>
<dbReference type="RefSeq" id="WP_220618831.1">
    <property type="nucleotide sequence ID" value="NZ_RKLR01000004.1"/>
</dbReference>
<protein>
    <submittedName>
        <fullName evidence="2">Uncharacterized protein</fullName>
    </submittedName>
</protein>
<reference evidence="2 3" key="1">
    <citation type="submission" date="2021-06" db="EMBL/GenBank/DDBJ databases">
        <title>Halomicroarcula sp. a new haloarchaeum isolated from saline soil.</title>
        <authorList>
            <person name="Duran-Viseras A."/>
            <person name="Sanchez-Porro C."/>
            <person name="Ventosa A."/>
        </authorList>
    </citation>
    <scope>NUCLEOTIDE SEQUENCE [LARGE SCALE GENOMIC DNA]</scope>
    <source>
        <strain evidence="2 3">F13</strain>
    </source>
</reference>
<accession>A0AAW4PRV8</accession>
<sequence>MAAVVYELVKSLLELLASHVGVEGVAIGGLAAVVVGLWYLREAADAFVVLARYSRVLSLIGFVVLVLAVVGTYSGVVDVGSAVSAVGQFVNRVSEVLH</sequence>
<keyword evidence="1" id="KW-0812">Transmembrane</keyword>
<feature type="transmembrane region" description="Helical" evidence="1">
    <location>
        <begin position="52"/>
        <end position="73"/>
    </location>
</feature>
<name>A0AAW4PRV8_9EURY</name>
<keyword evidence="1" id="KW-1133">Transmembrane helix</keyword>
<dbReference type="Proteomes" id="UP001430377">
    <property type="component" value="Unassembled WGS sequence"/>
</dbReference>
<proteinExistence type="predicted"/>